<dbReference type="EMBL" id="FCOW01000002">
    <property type="protein sequence ID" value="CVK18022.1"/>
    <property type="molecule type" value="Genomic_DNA"/>
</dbReference>
<evidence type="ECO:0000313" key="2">
    <source>
        <dbReference type="EMBL" id="CVK18022.1"/>
    </source>
</evidence>
<feature type="transmembrane region" description="Helical" evidence="1">
    <location>
        <begin position="105"/>
        <end position="126"/>
    </location>
</feature>
<feature type="transmembrane region" description="Helical" evidence="1">
    <location>
        <begin position="71"/>
        <end position="93"/>
    </location>
</feature>
<gene>
    <name evidence="2" type="ORF">SSPH_00658</name>
</gene>
<keyword evidence="1" id="KW-0812">Transmembrane</keyword>
<sequence length="143" mass="15086">MKGYKALAWSAILISLVLLVLPRGIPICTGLAGAGSPMRCHYAYQAEFLVTLLALILAVSLLVLRTTEAQALSGFVILLAGIIIVILPLPWVIGICTHGGACLKTAFFTTIGGSLLSLAGAAIIWLTRKNKEVKQTDEGKPNS</sequence>
<dbReference type="Proteomes" id="UP000245702">
    <property type="component" value="Unassembled WGS sequence"/>
</dbReference>
<protein>
    <recommendedName>
        <fullName evidence="4">DUF4418 domain-containing protein</fullName>
    </recommendedName>
</protein>
<name>A0ABM9VYU7_9FIRM</name>
<reference evidence="2 3" key="1">
    <citation type="submission" date="2016-01" db="EMBL/GenBank/DDBJ databases">
        <authorList>
            <person name="Brown R."/>
        </authorList>
    </citation>
    <scope>NUCLEOTIDE SEQUENCE [LARGE SCALE GENOMIC DNA]</scope>
    <source>
        <strain evidence="2">Sporomusa sphaeroides DSM 2875</strain>
    </source>
</reference>
<dbReference type="InterPro" id="IPR025531">
    <property type="entry name" value="DUF4418"/>
</dbReference>
<comment type="caution">
    <text evidence="2">The sequence shown here is derived from an EMBL/GenBank/DDBJ whole genome shotgun (WGS) entry which is preliminary data.</text>
</comment>
<evidence type="ECO:0008006" key="4">
    <source>
        <dbReference type="Google" id="ProtNLM"/>
    </source>
</evidence>
<accession>A0ABM9VYU7</accession>
<dbReference type="Pfam" id="PF14387">
    <property type="entry name" value="DUF4418"/>
    <property type="match status" value="1"/>
</dbReference>
<dbReference type="RefSeq" id="WP_075753722.1">
    <property type="nucleotide sequence ID" value="NZ_CP146991.1"/>
</dbReference>
<feature type="transmembrane region" description="Helical" evidence="1">
    <location>
        <begin position="42"/>
        <end position="64"/>
    </location>
</feature>
<keyword evidence="1" id="KW-1133">Transmembrane helix</keyword>
<evidence type="ECO:0000313" key="3">
    <source>
        <dbReference type="Proteomes" id="UP000245702"/>
    </source>
</evidence>
<evidence type="ECO:0000256" key="1">
    <source>
        <dbReference type="SAM" id="Phobius"/>
    </source>
</evidence>
<keyword evidence="3" id="KW-1185">Reference proteome</keyword>
<keyword evidence="1" id="KW-0472">Membrane</keyword>
<organism evidence="2 3">
    <name type="scientific">Sporomusa sphaeroides DSM 2875</name>
    <dbReference type="NCBI Taxonomy" id="1337886"/>
    <lineage>
        <taxon>Bacteria</taxon>
        <taxon>Bacillati</taxon>
        <taxon>Bacillota</taxon>
        <taxon>Negativicutes</taxon>
        <taxon>Selenomonadales</taxon>
        <taxon>Sporomusaceae</taxon>
        <taxon>Sporomusa</taxon>
    </lineage>
</organism>
<proteinExistence type="predicted"/>